<dbReference type="Proteomes" id="UP000184041">
    <property type="component" value="Unassembled WGS sequence"/>
</dbReference>
<reference evidence="1 2" key="1">
    <citation type="submission" date="2016-11" db="EMBL/GenBank/DDBJ databases">
        <authorList>
            <person name="Jaros S."/>
            <person name="Januszkiewicz K."/>
            <person name="Wedrychowicz H."/>
        </authorList>
    </citation>
    <scope>NUCLEOTIDE SEQUENCE [LARGE SCALE GENOMIC DNA]</scope>
    <source>
        <strain evidence="1 2">DSM 21986</strain>
    </source>
</reference>
<name>A0A1M4URB6_9BACT</name>
<dbReference type="InterPro" id="IPR045944">
    <property type="entry name" value="DUF6364"/>
</dbReference>
<protein>
    <recommendedName>
        <fullName evidence="3">Antitoxin</fullName>
    </recommendedName>
</protein>
<dbReference type="Pfam" id="PF19891">
    <property type="entry name" value="DUF6364"/>
    <property type="match status" value="1"/>
</dbReference>
<evidence type="ECO:0000313" key="1">
    <source>
        <dbReference type="EMBL" id="SHE59229.1"/>
    </source>
</evidence>
<dbReference type="GO" id="GO:0006355">
    <property type="term" value="P:regulation of DNA-templated transcription"/>
    <property type="evidence" value="ECO:0007669"/>
    <property type="project" value="InterPro"/>
</dbReference>
<dbReference type="EMBL" id="FQUS01000002">
    <property type="protein sequence ID" value="SHE59229.1"/>
    <property type="molecule type" value="Genomic_DNA"/>
</dbReference>
<dbReference type="AlphaFoldDB" id="A0A1M4URB6"/>
<accession>A0A1M4URB6</accession>
<dbReference type="OrthoDB" id="6198066at2"/>
<evidence type="ECO:0000313" key="2">
    <source>
        <dbReference type="Proteomes" id="UP000184041"/>
    </source>
</evidence>
<organism evidence="1 2">
    <name type="scientific">Fodinibius roseus</name>
    <dbReference type="NCBI Taxonomy" id="1194090"/>
    <lineage>
        <taxon>Bacteria</taxon>
        <taxon>Pseudomonadati</taxon>
        <taxon>Balneolota</taxon>
        <taxon>Balneolia</taxon>
        <taxon>Balneolales</taxon>
        <taxon>Balneolaceae</taxon>
        <taxon>Fodinibius</taxon>
    </lineage>
</organism>
<sequence length="82" mass="9244">MKSKLTLRLDDSLIKRAKRHAKRKGTSVSQMVADYFALIETEEPSSAIQELPPVTASLAGILKNKNIGEEDYKKHLEDKFLT</sequence>
<keyword evidence="2" id="KW-1185">Reference proteome</keyword>
<dbReference type="InterPro" id="IPR010985">
    <property type="entry name" value="Ribbon_hlx_hlx"/>
</dbReference>
<dbReference type="SUPFAM" id="SSF47598">
    <property type="entry name" value="Ribbon-helix-helix"/>
    <property type="match status" value="1"/>
</dbReference>
<gene>
    <name evidence="1" type="ORF">SAMN05443144_102107</name>
</gene>
<dbReference type="RefSeq" id="WP_073059244.1">
    <property type="nucleotide sequence ID" value="NZ_FQUS01000002.1"/>
</dbReference>
<dbReference type="STRING" id="1194090.SAMN05443144_102107"/>
<proteinExistence type="predicted"/>
<evidence type="ECO:0008006" key="3">
    <source>
        <dbReference type="Google" id="ProtNLM"/>
    </source>
</evidence>